<dbReference type="AlphaFoldDB" id="A0A067BQL6"/>
<evidence type="ECO:0000313" key="3">
    <source>
        <dbReference type="Proteomes" id="UP000030745"/>
    </source>
</evidence>
<dbReference type="STRING" id="695850.A0A067BQL6"/>
<gene>
    <name evidence="2" type="ORF">SPRG_17579</name>
</gene>
<dbReference type="InterPro" id="IPR009316">
    <property type="entry name" value="COG2"/>
</dbReference>
<dbReference type="RefSeq" id="XP_012212316.1">
    <property type="nucleotide sequence ID" value="XM_012356926.1"/>
</dbReference>
<dbReference type="Pfam" id="PF12022">
    <property type="entry name" value="COG2_C"/>
    <property type="match status" value="1"/>
</dbReference>
<dbReference type="EMBL" id="KK583833">
    <property type="protein sequence ID" value="KDO16977.1"/>
    <property type="molecule type" value="Genomic_DNA"/>
</dbReference>
<dbReference type="GO" id="GO:0017119">
    <property type="term" value="C:Golgi transport complex"/>
    <property type="evidence" value="ECO:0007669"/>
    <property type="project" value="TreeGrafter"/>
</dbReference>
<accession>A0A067BQL6</accession>
<dbReference type="KEGG" id="spar:SPRG_17579"/>
<dbReference type="PANTHER" id="PTHR12961:SF0">
    <property type="entry name" value="CONSERVED OLIGOMERIC GOLGI COMPLEX SUBUNIT 2"/>
    <property type="match status" value="1"/>
</dbReference>
<proteinExistence type="predicted"/>
<dbReference type="Proteomes" id="UP000030745">
    <property type="component" value="Unassembled WGS sequence"/>
</dbReference>
<evidence type="ECO:0000313" key="2">
    <source>
        <dbReference type="EMBL" id="KDO16977.1"/>
    </source>
</evidence>
<dbReference type="GO" id="GO:0015031">
    <property type="term" value="P:protein transport"/>
    <property type="evidence" value="ECO:0007669"/>
    <property type="project" value="InterPro"/>
</dbReference>
<sequence>MEDDVYIPMPSHDQAQVLERVAKLTVELQYQIALGADVPSVQAEEPRMSAIERVLREKLEAELATEIVPDSFYARDHVINVTNVNRLLRAYVALQETAVPEEMVGRLLVQPFLDSTMTRSRLDGRSRGSCEGLGSIYAAILEFVTKTLGGVLALPVCQGPAKNCVDLLTQSVWKPVSATLCEKLPEIFVAYNPDRMYHNYSASTNFLSSLEALCTSGEARTRLRLSAAPFYDKWNLDVYYQLRHSELTQALSTSFGQRPPDATFLNETRIEEFVFPSAKQVALLARKCFRDGVLLDAQTPKFARLSLELVAAFVQYWQPPLTTAQRLAAEKESGVFGTVNHSCVASADDVFACGNDLHRLQSLIASDLVPELRRRLTHAVPSEEAGVLATSLLAQSLNNLADLEAICWDIAANLVTDDCMKLLPAVRTIKGQYQMTNKPMPSTPSLYVPTIVKPLESFLTKWGAPLRDNSGFAQRVLFATCSTYASLALELLKSAAELEESLKSRKRASTATTLDGVSDTDKMRRQVELDMLEFGRLARALHVEMDKCDEYNAILCHVESA</sequence>
<evidence type="ECO:0000259" key="1">
    <source>
        <dbReference type="Pfam" id="PF12022"/>
    </source>
</evidence>
<dbReference type="GeneID" id="24139114"/>
<reference evidence="2 3" key="1">
    <citation type="journal article" date="2013" name="PLoS Genet.">
        <title>Distinctive expansion of potential virulence genes in the genome of the oomycete fish pathogen Saprolegnia parasitica.</title>
        <authorList>
            <person name="Jiang R.H."/>
            <person name="de Bruijn I."/>
            <person name="Haas B.J."/>
            <person name="Belmonte R."/>
            <person name="Lobach L."/>
            <person name="Christie J."/>
            <person name="van den Ackerveken G."/>
            <person name="Bottin A."/>
            <person name="Bulone V."/>
            <person name="Diaz-Moreno S.M."/>
            <person name="Dumas B."/>
            <person name="Fan L."/>
            <person name="Gaulin E."/>
            <person name="Govers F."/>
            <person name="Grenville-Briggs L.J."/>
            <person name="Horner N.R."/>
            <person name="Levin J.Z."/>
            <person name="Mammella M."/>
            <person name="Meijer H.J."/>
            <person name="Morris P."/>
            <person name="Nusbaum C."/>
            <person name="Oome S."/>
            <person name="Phillips A.J."/>
            <person name="van Rooyen D."/>
            <person name="Rzeszutek E."/>
            <person name="Saraiva M."/>
            <person name="Secombes C.J."/>
            <person name="Seidl M.F."/>
            <person name="Snel B."/>
            <person name="Stassen J.H."/>
            <person name="Sykes S."/>
            <person name="Tripathy S."/>
            <person name="van den Berg H."/>
            <person name="Vega-Arreguin J.C."/>
            <person name="Wawra S."/>
            <person name="Young S.K."/>
            <person name="Zeng Q."/>
            <person name="Dieguez-Uribeondo J."/>
            <person name="Russ C."/>
            <person name="Tyler B.M."/>
            <person name="van West P."/>
        </authorList>
    </citation>
    <scope>NUCLEOTIDE SEQUENCE [LARGE SCALE GENOMIC DNA]</scope>
    <source>
        <strain evidence="2 3">CBS 223.65</strain>
    </source>
</reference>
<keyword evidence="3" id="KW-1185">Reference proteome</keyword>
<feature type="domain" description="COG complex component COG2 C-terminal" evidence="1">
    <location>
        <begin position="232"/>
        <end position="530"/>
    </location>
</feature>
<dbReference type="VEuPathDB" id="FungiDB:SPRG_17579"/>
<dbReference type="InterPro" id="IPR024603">
    <property type="entry name" value="COG_complex_COG2_C"/>
</dbReference>
<organism evidence="2 3">
    <name type="scientific">Saprolegnia parasitica (strain CBS 223.65)</name>
    <dbReference type="NCBI Taxonomy" id="695850"/>
    <lineage>
        <taxon>Eukaryota</taxon>
        <taxon>Sar</taxon>
        <taxon>Stramenopiles</taxon>
        <taxon>Oomycota</taxon>
        <taxon>Saprolegniomycetes</taxon>
        <taxon>Saprolegniales</taxon>
        <taxon>Saprolegniaceae</taxon>
        <taxon>Saprolegnia</taxon>
    </lineage>
</organism>
<dbReference type="PANTHER" id="PTHR12961">
    <property type="entry name" value="CONSERVED OLIGOMERIC GOLGI COMPLEX COMPONENT 2"/>
    <property type="match status" value="1"/>
</dbReference>
<dbReference type="GO" id="GO:0016020">
    <property type="term" value="C:membrane"/>
    <property type="evidence" value="ECO:0007669"/>
    <property type="project" value="InterPro"/>
</dbReference>
<dbReference type="GO" id="GO:0006891">
    <property type="term" value="P:intra-Golgi vesicle-mediated transport"/>
    <property type="evidence" value="ECO:0007669"/>
    <property type="project" value="TreeGrafter"/>
</dbReference>
<protein>
    <recommendedName>
        <fullName evidence="1">COG complex component COG2 C-terminal domain-containing protein</fullName>
    </recommendedName>
</protein>
<name>A0A067BQL6_SAPPC</name>
<dbReference type="OrthoDB" id="332281at2759"/>
<dbReference type="GO" id="GO:0007030">
    <property type="term" value="P:Golgi organization"/>
    <property type="evidence" value="ECO:0007669"/>
    <property type="project" value="InterPro"/>
</dbReference>
<dbReference type="OMA" id="CWAEGVY"/>